<gene>
    <name evidence="1" type="ORF">D7Z94_25260</name>
</gene>
<protein>
    <recommendedName>
        <fullName evidence="3">Peptidase M48 domain-containing protein</fullName>
    </recommendedName>
</protein>
<reference evidence="1 2" key="1">
    <citation type="submission" date="2018-10" db="EMBL/GenBank/DDBJ databases">
        <title>Ulvibacterium marinum gen. nov., sp. nov., a novel marine bacterium of the family Flavobacteriaceae, isolated from a culture of the green alga Ulva prolifera.</title>
        <authorList>
            <person name="Zhang Z."/>
        </authorList>
    </citation>
    <scope>NUCLEOTIDE SEQUENCE [LARGE SCALE GENOMIC DNA]</scope>
    <source>
        <strain evidence="1 2">CCMM003</strain>
    </source>
</reference>
<dbReference type="OrthoDB" id="1098088at2"/>
<dbReference type="AlphaFoldDB" id="A0A3B0BS11"/>
<proteinExistence type="predicted"/>
<dbReference type="Proteomes" id="UP000276603">
    <property type="component" value="Unassembled WGS sequence"/>
</dbReference>
<name>A0A3B0BS11_9FLAO</name>
<dbReference type="EMBL" id="RBCJ01000008">
    <property type="protein sequence ID" value="RKN75148.1"/>
    <property type="molecule type" value="Genomic_DNA"/>
</dbReference>
<sequence length="194" mass="22564">MSLSLSYPQNTIPKSIEEETKIALSHYPELRDIPINFKFKKNIHKSTMQAQPVFGSLFKPRDKRKYLILISEKVKIADTTYYTKDMPSNILIGWLGHELGHIMDYKNRSSIDLLGFGIGYLFSKSFIKKAERTADTFAVAHGMEEYILETKDFILNRSDISEKYKSRIRELYLSPEEIMVLVQDRDSNMETEIP</sequence>
<evidence type="ECO:0000313" key="2">
    <source>
        <dbReference type="Proteomes" id="UP000276603"/>
    </source>
</evidence>
<accession>A0A3B0BS11</accession>
<evidence type="ECO:0008006" key="3">
    <source>
        <dbReference type="Google" id="ProtNLM"/>
    </source>
</evidence>
<organism evidence="1 2">
    <name type="scientific">Ulvibacterium marinum</name>
    <dbReference type="NCBI Taxonomy" id="2419782"/>
    <lineage>
        <taxon>Bacteria</taxon>
        <taxon>Pseudomonadati</taxon>
        <taxon>Bacteroidota</taxon>
        <taxon>Flavobacteriia</taxon>
        <taxon>Flavobacteriales</taxon>
        <taxon>Flavobacteriaceae</taxon>
        <taxon>Ulvibacterium</taxon>
    </lineage>
</organism>
<evidence type="ECO:0000313" key="1">
    <source>
        <dbReference type="EMBL" id="RKN75148.1"/>
    </source>
</evidence>
<keyword evidence="2" id="KW-1185">Reference proteome</keyword>
<comment type="caution">
    <text evidence="1">The sequence shown here is derived from an EMBL/GenBank/DDBJ whole genome shotgun (WGS) entry which is preliminary data.</text>
</comment>